<dbReference type="EMBL" id="BJNH01000032">
    <property type="protein sequence ID" value="GEC26043.1"/>
    <property type="molecule type" value="Genomic_DNA"/>
</dbReference>
<name>A0ABQ0RZE2_9PSEU</name>
<accession>A0ABQ0RZE2</accession>
<evidence type="ECO:0000313" key="3">
    <source>
        <dbReference type="Proteomes" id="UP000320693"/>
    </source>
</evidence>
<feature type="region of interest" description="Disordered" evidence="1">
    <location>
        <begin position="37"/>
        <end position="62"/>
    </location>
</feature>
<organism evidence="2 3">
    <name type="scientific">Pseudonocardia saturnea</name>
    <dbReference type="NCBI Taxonomy" id="33909"/>
    <lineage>
        <taxon>Bacteria</taxon>
        <taxon>Bacillati</taxon>
        <taxon>Actinomycetota</taxon>
        <taxon>Actinomycetes</taxon>
        <taxon>Pseudonocardiales</taxon>
        <taxon>Pseudonocardiaceae</taxon>
        <taxon>Pseudonocardia</taxon>
    </lineage>
</organism>
<reference evidence="2 3" key="1">
    <citation type="submission" date="2019-06" db="EMBL/GenBank/DDBJ databases">
        <title>Whole genome shotgun sequence of Pseudonocardia saturnea NBRC 14499.</title>
        <authorList>
            <person name="Hosoyama A."/>
            <person name="Uohara A."/>
            <person name="Ohji S."/>
            <person name="Ichikawa N."/>
        </authorList>
    </citation>
    <scope>NUCLEOTIDE SEQUENCE [LARGE SCALE GENOMIC DNA]</scope>
    <source>
        <strain evidence="2 3">NBRC 14499</strain>
    </source>
</reference>
<proteinExistence type="predicted"/>
<keyword evidence="3" id="KW-1185">Reference proteome</keyword>
<evidence type="ECO:0000256" key="1">
    <source>
        <dbReference type="SAM" id="MobiDB-lite"/>
    </source>
</evidence>
<gene>
    <name evidence="2" type="ORF">PSA01_30720</name>
</gene>
<comment type="caution">
    <text evidence="2">The sequence shown here is derived from an EMBL/GenBank/DDBJ whole genome shotgun (WGS) entry which is preliminary data.</text>
</comment>
<evidence type="ECO:0000313" key="2">
    <source>
        <dbReference type="EMBL" id="GEC26043.1"/>
    </source>
</evidence>
<feature type="region of interest" description="Disordered" evidence="1">
    <location>
        <begin position="1"/>
        <end position="25"/>
    </location>
</feature>
<feature type="compositionally biased region" description="Basic and acidic residues" evidence="1">
    <location>
        <begin position="11"/>
        <end position="25"/>
    </location>
</feature>
<sequence length="62" mass="6956">MTVEDTQTLIDPDRSGDGRPDITDKLLVRPHDGIVPFVPVRGDTPRVERATTTHPTHTLVRR</sequence>
<protein>
    <submittedName>
        <fullName evidence="2">Uncharacterized protein</fullName>
    </submittedName>
</protein>
<dbReference type="Proteomes" id="UP000320693">
    <property type="component" value="Unassembled WGS sequence"/>
</dbReference>